<dbReference type="PANTHER" id="PTHR15440:SF0">
    <property type="entry name" value="PROTEIN XRP2"/>
    <property type="match status" value="1"/>
</dbReference>
<dbReference type="GO" id="GO:0005929">
    <property type="term" value="C:cilium"/>
    <property type="evidence" value="ECO:0007669"/>
    <property type="project" value="TreeGrafter"/>
</dbReference>
<evidence type="ECO:0000256" key="1">
    <source>
        <dbReference type="ARBA" id="ARBA00003913"/>
    </source>
</evidence>
<evidence type="ECO:0000256" key="4">
    <source>
        <dbReference type="ARBA" id="ARBA00008848"/>
    </source>
</evidence>
<evidence type="ECO:0000259" key="11">
    <source>
        <dbReference type="PROSITE" id="PS51329"/>
    </source>
</evidence>
<dbReference type="PROSITE" id="PS51329">
    <property type="entry name" value="C_CAP_COFACTOR_C"/>
    <property type="match status" value="1"/>
</dbReference>
<feature type="compositionally biased region" description="Gly residues" evidence="10">
    <location>
        <begin position="200"/>
        <end position="211"/>
    </location>
</feature>
<comment type="similarity">
    <text evidence="3 9">Belongs to the clathrin light chain family.</text>
</comment>
<evidence type="ECO:0000256" key="7">
    <source>
        <dbReference type="ARBA" id="ARBA00023176"/>
    </source>
</evidence>
<dbReference type="GO" id="GO:0030132">
    <property type="term" value="C:clathrin coat of coated pit"/>
    <property type="evidence" value="ECO:0007669"/>
    <property type="project" value="InterPro"/>
</dbReference>
<feature type="compositionally biased region" description="Basic and acidic residues" evidence="10">
    <location>
        <begin position="260"/>
        <end position="269"/>
    </location>
</feature>
<feature type="compositionally biased region" description="Basic and acidic residues" evidence="10">
    <location>
        <begin position="238"/>
        <end position="252"/>
    </location>
</feature>
<dbReference type="GO" id="GO:0030130">
    <property type="term" value="C:clathrin coat of trans-Golgi network vesicle"/>
    <property type="evidence" value="ECO:0007669"/>
    <property type="project" value="InterPro"/>
</dbReference>
<reference evidence="12 13" key="1">
    <citation type="journal article" date="2024" name="Nat. Commun.">
        <title>Phylogenomics reveals the evolutionary origins of lichenization in chlorophyte algae.</title>
        <authorList>
            <person name="Puginier C."/>
            <person name="Libourel C."/>
            <person name="Otte J."/>
            <person name="Skaloud P."/>
            <person name="Haon M."/>
            <person name="Grisel S."/>
            <person name="Petersen M."/>
            <person name="Berrin J.G."/>
            <person name="Delaux P.M."/>
            <person name="Dal Grande F."/>
            <person name="Keller J."/>
        </authorList>
    </citation>
    <scope>NUCLEOTIDE SEQUENCE [LARGE SCALE GENOMIC DNA]</scope>
    <source>
        <strain evidence="12 13">SAG 2036</strain>
    </source>
</reference>
<dbReference type="PANTHER" id="PTHR15440">
    <property type="entry name" value="XRP2 PROTEIN"/>
    <property type="match status" value="1"/>
</dbReference>
<feature type="region of interest" description="Disordered" evidence="10">
    <location>
        <begin position="283"/>
        <end position="313"/>
    </location>
</feature>
<keyword evidence="5" id="KW-0547">Nucleotide-binding</keyword>
<comment type="caution">
    <text evidence="12">The sequence shown here is derived from an EMBL/GenBank/DDBJ whole genome shotgun (WGS) entry which is preliminary data.</text>
</comment>
<dbReference type="GO" id="GO:0005096">
    <property type="term" value="F:GTPase activator activity"/>
    <property type="evidence" value="ECO:0007669"/>
    <property type="project" value="InterPro"/>
</dbReference>
<accession>A0AAW1PMZ0</accession>
<evidence type="ECO:0000313" key="12">
    <source>
        <dbReference type="EMBL" id="KAK9809780.1"/>
    </source>
</evidence>
<dbReference type="Pfam" id="PF01086">
    <property type="entry name" value="Clathrin_lg_ch"/>
    <property type="match status" value="1"/>
</dbReference>
<feature type="domain" description="C-CAP/cofactor C-like" evidence="11">
    <location>
        <begin position="1"/>
        <end position="153"/>
    </location>
</feature>
<dbReference type="AlphaFoldDB" id="A0AAW1PMZ0"/>
<comment type="subcellular location">
    <subcellularLocation>
        <location evidence="2 9">Cytoplasmic vesicle membrane</location>
        <topology evidence="2 9">Peripheral membrane protein</topology>
        <orientation evidence="2 9">Cytoplasmic side</orientation>
    </subcellularLocation>
    <subcellularLocation>
        <location evidence="9">Membrane</location>
        <location evidence="9">Coated pit</location>
        <topology evidence="9">Peripheral membrane protein</topology>
        <orientation evidence="9">Cytoplasmic side</orientation>
    </subcellularLocation>
    <text evidence="9">Cytoplasmic face of coated pits and vesicles.</text>
</comment>
<evidence type="ECO:0000256" key="8">
    <source>
        <dbReference type="ARBA" id="ARBA00023329"/>
    </source>
</evidence>
<comment type="function">
    <text evidence="1 9">Clathrin is the major protein of the polyhedral coat of coated pits and vesicles.</text>
</comment>
<evidence type="ECO:0000256" key="2">
    <source>
        <dbReference type="ARBA" id="ARBA00004180"/>
    </source>
</evidence>
<evidence type="ECO:0000313" key="13">
    <source>
        <dbReference type="Proteomes" id="UP001465755"/>
    </source>
</evidence>
<dbReference type="SMART" id="SM00673">
    <property type="entry name" value="CARP"/>
    <property type="match status" value="2"/>
</dbReference>
<evidence type="ECO:0000256" key="9">
    <source>
        <dbReference type="RuleBase" id="RU363137"/>
    </source>
</evidence>
<evidence type="ECO:0000256" key="5">
    <source>
        <dbReference type="ARBA" id="ARBA00022741"/>
    </source>
</evidence>
<keyword evidence="8 9" id="KW-0968">Cytoplasmic vesicle</keyword>
<dbReference type="GO" id="GO:0005198">
    <property type="term" value="F:structural molecule activity"/>
    <property type="evidence" value="ECO:0007669"/>
    <property type="project" value="InterPro"/>
</dbReference>
<evidence type="ECO:0000256" key="6">
    <source>
        <dbReference type="ARBA" id="ARBA00023136"/>
    </source>
</evidence>
<keyword evidence="6 9" id="KW-0472">Membrane</keyword>
<dbReference type="GO" id="GO:0006886">
    <property type="term" value="P:intracellular protein transport"/>
    <property type="evidence" value="ECO:0007669"/>
    <property type="project" value="InterPro"/>
</dbReference>
<dbReference type="Proteomes" id="UP001465755">
    <property type="component" value="Unassembled WGS sequence"/>
</dbReference>
<evidence type="ECO:0000256" key="10">
    <source>
        <dbReference type="SAM" id="MobiDB-lite"/>
    </source>
</evidence>
<dbReference type="GO" id="GO:0006892">
    <property type="term" value="P:post-Golgi vesicle-mediated transport"/>
    <property type="evidence" value="ECO:0007669"/>
    <property type="project" value="TreeGrafter"/>
</dbReference>
<dbReference type="InterPro" id="IPR006599">
    <property type="entry name" value="CARP_motif"/>
</dbReference>
<feature type="compositionally biased region" description="Polar residues" evidence="10">
    <location>
        <begin position="297"/>
        <end position="311"/>
    </location>
</feature>
<dbReference type="EMBL" id="JALJOQ010000016">
    <property type="protein sequence ID" value="KAK9809780.1"/>
    <property type="molecule type" value="Genomic_DNA"/>
</dbReference>
<proteinExistence type="inferred from homology"/>
<dbReference type="InterPro" id="IPR039093">
    <property type="entry name" value="XRP2"/>
</dbReference>
<organism evidence="12 13">
    <name type="scientific">Symbiochloris irregularis</name>
    <dbReference type="NCBI Taxonomy" id="706552"/>
    <lineage>
        <taxon>Eukaryota</taxon>
        <taxon>Viridiplantae</taxon>
        <taxon>Chlorophyta</taxon>
        <taxon>core chlorophytes</taxon>
        <taxon>Trebouxiophyceae</taxon>
        <taxon>Trebouxiales</taxon>
        <taxon>Trebouxiaceae</taxon>
        <taxon>Symbiochloris</taxon>
    </lineage>
</organism>
<name>A0AAW1PMZ0_9CHLO</name>
<dbReference type="InterPro" id="IPR000996">
    <property type="entry name" value="Clathrin_L-chain"/>
</dbReference>
<dbReference type="InterPro" id="IPR016098">
    <property type="entry name" value="CAP/MinC_C"/>
</dbReference>
<dbReference type="GO" id="GO:1990075">
    <property type="term" value="C:periciliary membrane compartment"/>
    <property type="evidence" value="ECO:0007669"/>
    <property type="project" value="TreeGrafter"/>
</dbReference>
<dbReference type="Gene3D" id="2.160.20.70">
    <property type="match status" value="1"/>
</dbReference>
<dbReference type="InterPro" id="IPR012945">
    <property type="entry name" value="Tubulin-bd_cofactor_C_dom"/>
</dbReference>
<keyword evidence="13" id="KW-1185">Reference proteome</keyword>
<gene>
    <name evidence="12" type="ORF">WJX73_005743</name>
</gene>
<feature type="region of interest" description="Disordered" evidence="10">
    <location>
        <begin position="185"/>
        <end position="269"/>
    </location>
</feature>
<dbReference type="GO" id="GO:0000166">
    <property type="term" value="F:nucleotide binding"/>
    <property type="evidence" value="ECO:0007669"/>
    <property type="project" value="UniProtKB-KW"/>
</dbReference>
<dbReference type="Pfam" id="PF07986">
    <property type="entry name" value="TBCC"/>
    <property type="match status" value="1"/>
</dbReference>
<keyword evidence="7 9" id="KW-0168">Coated pit</keyword>
<protein>
    <recommendedName>
        <fullName evidence="9">Clathrin light chain</fullName>
    </recommendedName>
</protein>
<comment type="similarity">
    <text evidence="4">Belongs to the TBCC family.</text>
</comment>
<sequence>MADGLEFVGLKGQTIVKENGSVSGENVVIKDLEDCEVYILDFSSLVEVTDCTRCKIFIGPVDGSAIFQGVTSSAIAVAAQRFQVKNSQDLDIGLYCATKPEVESCSDIRISCWMGAYPGLNSNFQQAHLDPKANQYHQAFDLGGDDFGAGFTLVEAVEYWEPPVGGLSPPENPVPAPDGTLYAAPAGANGSIPSENGGLSLTGGTGAGTQGTTGTPLSVGSGGGGLFSPSSTGPVAVEGDHPKVAAMKEKMQQRLQQQENTEREAKEKLADAANQHLESFYQRRQSQVAQRSKDNRSGSAATGDGSQNVEGSTPWEKTVNLINFNFLRASAADKARFKTVLFSAKANNTPIAGRTAA</sequence>
<dbReference type="InterPro" id="IPR017901">
    <property type="entry name" value="C-CAP_CF_C-like"/>
</dbReference>
<evidence type="ECO:0000256" key="3">
    <source>
        <dbReference type="ARBA" id="ARBA00005263"/>
    </source>
</evidence>